<gene>
    <name evidence="9" type="ORF">H8696_05860</name>
</gene>
<comment type="similarity">
    <text evidence="1">Belongs to the ROK (NagC/XylR) family.</text>
</comment>
<name>A0A926D4U1_9FIRM</name>
<dbReference type="PANTHER" id="PTHR18964">
    <property type="entry name" value="ROK (REPRESSOR, ORF, KINASE) FAMILY"/>
    <property type="match status" value="1"/>
</dbReference>
<reference evidence="9" key="1">
    <citation type="submission" date="2020-08" db="EMBL/GenBank/DDBJ databases">
        <title>Genome public.</title>
        <authorList>
            <person name="Liu C."/>
            <person name="Sun Q."/>
        </authorList>
    </citation>
    <scope>NUCLEOTIDE SEQUENCE</scope>
    <source>
        <strain evidence="9">NSJ-53</strain>
    </source>
</reference>
<dbReference type="Gene3D" id="3.30.420.40">
    <property type="match status" value="2"/>
</dbReference>
<evidence type="ECO:0000256" key="4">
    <source>
        <dbReference type="ARBA" id="ARBA00022679"/>
    </source>
</evidence>
<proteinExistence type="inferred from homology"/>
<dbReference type="AlphaFoldDB" id="A0A926D4U1"/>
<keyword evidence="4 9" id="KW-0808">Transferase</keyword>
<dbReference type="Proteomes" id="UP000623172">
    <property type="component" value="Unassembled WGS sequence"/>
</dbReference>
<dbReference type="InterPro" id="IPR049874">
    <property type="entry name" value="ROK_cs"/>
</dbReference>
<evidence type="ECO:0000313" key="10">
    <source>
        <dbReference type="Proteomes" id="UP000623172"/>
    </source>
</evidence>
<dbReference type="PANTHER" id="PTHR18964:SF149">
    <property type="entry name" value="BIFUNCTIONAL UDP-N-ACETYLGLUCOSAMINE 2-EPIMERASE_N-ACETYLMANNOSAMINE KINASE"/>
    <property type="match status" value="1"/>
</dbReference>
<dbReference type="Pfam" id="PF00480">
    <property type="entry name" value="ROK"/>
    <property type="match status" value="1"/>
</dbReference>
<organism evidence="9 10">
    <name type="scientific">Gehongia tenuis</name>
    <dbReference type="NCBI Taxonomy" id="2763655"/>
    <lineage>
        <taxon>Bacteria</taxon>
        <taxon>Bacillati</taxon>
        <taxon>Bacillota</taxon>
        <taxon>Clostridia</taxon>
        <taxon>Christensenellales</taxon>
        <taxon>Christensenellaceae</taxon>
        <taxon>Gehongia</taxon>
    </lineage>
</organism>
<dbReference type="GO" id="GO:0006096">
    <property type="term" value="P:glycolytic process"/>
    <property type="evidence" value="ECO:0007669"/>
    <property type="project" value="InterPro"/>
</dbReference>
<dbReference type="EMBL" id="JACRSR010000001">
    <property type="protein sequence ID" value="MBC8531372.1"/>
    <property type="molecule type" value="Genomic_DNA"/>
</dbReference>
<dbReference type="GO" id="GO:0005737">
    <property type="term" value="C:cytoplasm"/>
    <property type="evidence" value="ECO:0007669"/>
    <property type="project" value="InterPro"/>
</dbReference>
<evidence type="ECO:0000256" key="1">
    <source>
        <dbReference type="ARBA" id="ARBA00006479"/>
    </source>
</evidence>
<dbReference type="SUPFAM" id="SSF53067">
    <property type="entry name" value="Actin-like ATPase domain"/>
    <property type="match status" value="1"/>
</dbReference>
<keyword evidence="6" id="KW-0418">Kinase</keyword>
<evidence type="ECO:0000256" key="2">
    <source>
        <dbReference type="ARBA" id="ARBA00012323"/>
    </source>
</evidence>
<dbReference type="RefSeq" id="WP_249315919.1">
    <property type="nucleotide sequence ID" value="NZ_JACRSR010000001.1"/>
</dbReference>
<comment type="caution">
    <text evidence="9">The sequence shown here is derived from an EMBL/GenBank/DDBJ whole genome shotgun (WGS) entry which is preliminary data.</text>
</comment>
<dbReference type="EC" id="2.7.1.2" evidence="2"/>
<dbReference type="PROSITE" id="PS01125">
    <property type="entry name" value="ROK"/>
    <property type="match status" value="1"/>
</dbReference>
<keyword evidence="5" id="KW-0547">Nucleotide-binding</keyword>
<evidence type="ECO:0000256" key="6">
    <source>
        <dbReference type="ARBA" id="ARBA00022777"/>
    </source>
</evidence>
<dbReference type="InterPro" id="IPR004654">
    <property type="entry name" value="ROK_glcA"/>
</dbReference>
<keyword evidence="7" id="KW-0067">ATP-binding</keyword>
<evidence type="ECO:0000313" key="9">
    <source>
        <dbReference type="EMBL" id="MBC8531372.1"/>
    </source>
</evidence>
<keyword evidence="10" id="KW-1185">Reference proteome</keyword>
<dbReference type="GO" id="GO:0004340">
    <property type="term" value="F:glucokinase activity"/>
    <property type="evidence" value="ECO:0007669"/>
    <property type="project" value="UniProtKB-EC"/>
</dbReference>
<evidence type="ECO:0000256" key="8">
    <source>
        <dbReference type="ARBA" id="ARBA00032386"/>
    </source>
</evidence>
<accession>A0A926D4U1</accession>
<sequence length="316" mass="32978">MVYVGIDLGGTNIVAGVVDKDGKILGKAETPTMAERPYAEVLKDMGDVVVKAVENAGFTMDDVASVGVGAPGVADPETGDIVFANNLRWYNVPVCSTLKAQLNKPVYINNDANVAGLAEAMFGACKGAKSSITITLGTGLGGGIILNGKIWSGTHGVGAELGHIVIEKDGLQCNCGNHGCWERYSSATALIRWGRMAAVEFPSCLINAMVDGDINNITAKTVIDAAKAKDFVAIDVFNKFISYLADGIVTLINSIDPEVIAIGGGVSKAGEFLLEPLRKLVAEKVMFKDLPYARIELAEMGNDAGIVGAAMLGVIA</sequence>
<dbReference type="InterPro" id="IPR043129">
    <property type="entry name" value="ATPase_NBD"/>
</dbReference>
<dbReference type="InterPro" id="IPR000600">
    <property type="entry name" value="ROK"/>
</dbReference>
<evidence type="ECO:0000256" key="5">
    <source>
        <dbReference type="ARBA" id="ARBA00022741"/>
    </source>
</evidence>
<dbReference type="NCBIfam" id="TIGR00744">
    <property type="entry name" value="ROK_glcA_fam"/>
    <property type="match status" value="1"/>
</dbReference>
<evidence type="ECO:0000256" key="3">
    <source>
        <dbReference type="ARBA" id="ARBA00014701"/>
    </source>
</evidence>
<evidence type="ECO:0000256" key="7">
    <source>
        <dbReference type="ARBA" id="ARBA00022840"/>
    </source>
</evidence>
<protein>
    <recommendedName>
        <fullName evidence="3">Glucokinase</fullName>
        <ecNumber evidence="2">2.7.1.2</ecNumber>
    </recommendedName>
    <alternativeName>
        <fullName evidence="8">Glucose kinase</fullName>
    </alternativeName>
</protein>
<dbReference type="GO" id="GO:0005524">
    <property type="term" value="F:ATP binding"/>
    <property type="evidence" value="ECO:0007669"/>
    <property type="project" value="UniProtKB-KW"/>
</dbReference>